<dbReference type="GO" id="GO:0032865">
    <property type="term" value="C:ERMES complex"/>
    <property type="evidence" value="ECO:0007669"/>
    <property type="project" value="UniProtKB-UniRule"/>
</dbReference>
<dbReference type="InterPro" id="IPR019411">
    <property type="entry name" value="MMM1_dom"/>
</dbReference>
<feature type="region of interest" description="Disordered" evidence="9">
    <location>
        <begin position="44"/>
        <end position="82"/>
    </location>
</feature>
<proteinExistence type="inferred from homology"/>
<dbReference type="EMBL" id="CALTRL010001137">
    <property type="protein sequence ID" value="CAH7671117.1"/>
    <property type="molecule type" value="Genomic_DNA"/>
</dbReference>
<evidence type="ECO:0000259" key="11">
    <source>
        <dbReference type="PROSITE" id="PS51847"/>
    </source>
</evidence>
<keyword evidence="1" id="KW-0813">Transport</keyword>
<evidence type="ECO:0000256" key="9">
    <source>
        <dbReference type="SAM" id="MobiDB-lite"/>
    </source>
</evidence>
<dbReference type="InterPro" id="IPR027537">
    <property type="entry name" value="Mmm1"/>
</dbReference>
<gene>
    <name evidence="8" type="primary">MMM1</name>
    <name evidence="12" type="ORF">PPACK8108_LOCUS5879</name>
</gene>
<evidence type="ECO:0000313" key="13">
    <source>
        <dbReference type="Proteomes" id="UP001153365"/>
    </source>
</evidence>
<protein>
    <recommendedName>
        <fullName evidence="8">Maintenance of mitochondrial morphology protein 1</fullName>
    </recommendedName>
</protein>
<feature type="transmembrane region" description="Helical" evidence="10">
    <location>
        <begin position="20"/>
        <end position="38"/>
    </location>
</feature>
<dbReference type="PROSITE" id="PS51847">
    <property type="entry name" value="SMP"/>
    <property type="match status" value="1"/>
</dbReference>
<comment type="caution">
    <text evidence="12">The sequence shown here is derived from an EMBL/GenBank/DDBJ whole genome shotgun (WGS) entry which is preliminary data.</text>
</comment>
<reference evidence="12" key="1">
    <citation type="submission" date="2022-06" db="EMBL/GenBank/DDBJ databases">
        <authorList>
            <consortium name="SYNGENTA / RWTH Aachen University"/>
        </authorList>
    </citation>
    <scope>NUCLEOTIDE SEQUENCE</scope>
</reference>
<keyword evidence="7 8" id="KW-0472">Membrane</keyword>
<dbReference type="CDD" id="cd21671">
    <property type="entry name" value="SMP_Mmm1"/>
    <property type="match status" value="1"/>
</dbReference>
<keyword evidence="2 8" id="KW-0812">Transmembrane</keyword>
<feature type="domain" description="SMP-LTD" evidence="11">
    <location>
        <begin position="97"/>
        <end position="314"/>
    </location>
</feature>
<comment type="subcellular location">
    <subcellularLocation>
        <location evidence="8">Endoplasmic reticulum membrane</location>
        <topology evidence="8">Single-pass type I membrane protein</topology>
    </subcellularLocation>
    <text evidence="8">The ERMES/MDM complex localizes to a few discrete foci (around 10 per single cell), that represent mitochondria-endoplasmic reticulum junctions. These foci are often found next to mtDNA nucleoids.</text>
</comment>
<dbReference type="GO" id="GO:0005789">
    <property type="term" value="C:endoplasmic reticulum membrane"/>
    <property type="evidence" value="ECO:0007669"/>
    <property type="project" value="UniProtKB-SubCell"/>
</dbReference>
<dbReference type="Pfam" id="PF10296">
    <property type="entry name" value="MMM1"/>
    <property type="match status" value="1"/>
</dbReference>
<keyword evidence="6" id="KW-0446">Lipid-binding</keyword>
<comment type="similarity">
    <text evidence="8">Belongs to the MMM1 family.</text>
</comment>
<sequence>MSSPQPNDQYIKLTFTQGFIVGQISLLVVVVMLVKYVMFEDSQTARRTDDQRKNNRSRRRKKSSWRPRSNSDSKPRGGTAEEPEILSKLAYDLSTHPPESSDWLNVLIAQAIIAYRSLVLGTEENSEQSKGEKARRMVEDAMNYARGESPGLISIDYITVTEVDFGEEYPICTNARVRPADETGRMRVEIDVDYSDRVTLAIETKVAINFPTTRFAVLPISLGLTLNQLSATVMAEIPPVAIPLPVDHDPTSPSPAILLSLDPDFTLSMITTSLLGSRAKLQDLPKIEQLILSRLRGWMVDNVVWPKVRVLRLPGLGRKGSIEDAADGEGEYVFVENERAKTLNSTKETPHEADDDEELLSVNSAGLQRHFPPEPVKTNRNLYPSSTVPISGIPLQSINHRRSLSGSSRPSLSMLAVRTAQASIPPARTRNPTKIDNRRTSVEADVERLTISPPGALPSSEISMVATLRRPSTNQNSLYQILEAEQHQQQQHNNGDGDEIADQKKRVGLSSEEQVRWARAGGMTGVSMGLGTQLANGTSYGIRERIRETERFKRKS</sequence>
<dbReference type="GO" id="GO:0045040">
    <property type="term" value="P:protein insertion into mitochondrial outer membrane"/>
    <property type="evidence" value="ECO:0007669"/>
    <property type="project" value="UniProtKB-UniRule"/>
</dbReference>
<evidence type="ECO:0000256" key="7">
    <source>
        <dbReference type="ARBA" id="ARBA00023136"/>
    </source>
</evidence>
<keyword evidence="4 8" id="KW-1133">Transmembrane helix</keyword>
<dbReference type="AlphaFoldDB" id="A0AAV0ARD1"/>
<name>A0AAV0ARD1_PHAPC</name>
<evidence type="ECO:0000313" key="12">
    <source>
        <dbReference type="EMBL" id="CAH7671117.1"/>
    </source>
</evidence>
<evidence type="ECO:0000256" key="8">
    <source>
        <dbReference type="HAMAP-Rule" id="MF_03103"/>
    </source>
</evidence>
<dbReference type="PANTHER" id="PTHR13466:SF0">
    <property type="entry name" value="SMP-LTD DOMAIN-CONTAINING PROTEIN"/>
    <property type="match status" value="1"/>
</dbReference>
<evidence type="ECO:0000256" key="4">
    <source>
        <dbReference type="ARBA" id="ARBA00022989"/>
    </source>
</evidence>
<dbReference type="HAMAP" id="MF_03103">
    <property type="entry name" value="Mmm1"/>
    <property type="match status" value="1"/>
</dbReference>
<dbReference type="GO" id="GO:0008289">
    <property type="term" value="F:lipid binding"/>
    <property type="evidence" value="ECO:0007669"/>
    <property type="project" value="UniProtKB-KW"/>
</dbReference>
<dbReference type="GO" id="GO:0015914">
    <property type="term" value="P:phospholipid transport"/>
    <property type="evidence" value="ECO:0007669"/>
    <property type="project" value="TreeGrafter"/>
</dbReference>
<evidence type="ECO:0000256" key="5">
    <source>
        <dbReference type="ARBA" id="ARBA00023055"/>
    </source>
</evidence>
<feature type="region of interest" description="Disordered" evidence="9">
    <location>
        <begin position="419"/>
        <end position="442"/>
    </location>
</feature>
<feature type="compositionally biased region" description="Basic residues" evidence="9">
    <location>
        <begin position="54"/>
        <end position="65"/>
    </location>
</feature>
<dbReference type="InterPro" id="IPR031468">
    <property type="entry name" value="SMP_LBD"/>
</dbReference>
<comment type="function">
    <text evidence="8">Component of the ERMES/MDM complex, which serves as a molecular tether to connect the endoplasmic reticulum (ER) and mitochondria. Components of this complex are involved in the control of mitochondrial shape and protein biogenesis, and function in nonvesicular lipid trafficking between the ER and mitochondria. The MDM12-MMM1 subcomplex functions in the major beta-barrel assembly pathway that is responsible for biogenesis of all outer membrane beta-barrel proteins, and acts in a late step after the SAM complex. The MDM10-MDM12-MMM1 subcomplex further acts in the TOM40-specific pathway after the action of the MDM12-MMM1 complex. Essential for establishing and maintaining the structure of mitochondria and maintenance of mtDNA nucleoids.</text>
</comment>
<comment type="subunit">
    <text evidence="8">Homodimer. Component of the ER-mitochondria encounter structure (ERMES) or MDM complex, composed of MMM1, MDM10, MDM12 and MDM34. A MMM1 homodimer associates with one molecule of MDM12 on each side in a pairwise head-to-tail manner, and the SMP-LTD domains of MMM1 and MDM12 generate a continuous hydrophobic tunnel for phospholipid trafficking.</text>
</comment>
<dbReference type="GO" id="GO:1990456">
    <property type="term" value="P:mitochondrion-endoplasmic reticulum membrane tethering"/>
    <property type="evidence" value="ECO:0007669"/>
    <property type="project" value="TreeGrafter"/>
</dbReference>
<feature type="topological domain" description="Lumenal" evidence="8">
    <location>
        <begin position="1"/>
        <end position="18"/>
    </location>
</feature>
<dbReference type="PANTHER" id="PTHR13466">
    <property type="entry name" value="TEX2 PROTEIN-RELATED"/>
    <property type="match status" value="1"/>
</dbReference>
<dbReference type="Proteomes" id="UP001153365">
    <property type="component" value="Unassembled WGS sequence"/>
</dbReference>
<feature type="compositionally biased region" description="Basic and acidic residues" evidence="9">
    <location>
        <begin position="433"/>
        <end position="442"/>
    </location>
</feature>
<evidence type="ECO:0000256" key="2">
    <source>
        <dbReference type="ARBA" id="ARBA00022692"/>
    </source>
</evidence>
<evidence type="ECO:0000256" key="1">
    <source>
        <dbReference type="ARBA" id="ARBA00022448"/>
    </source>
</evidence>
<evidence type="ECO:0000256" key="3">
    <source>
        <dbReference type="ARBA" id="ARBA00022824"/>
    </source>
</evidence>
<feature type="topological domain" description="Cytoplasmic" evidence="8">
    <location>
        <begin position="40"/>
        <end position="556"/>
    </location>
</feature>
<keyword evidence="5" id="KW-0445">Lipid transport</keyword>
<feature type="compositionally biased region" description="Basic and acidic residues" evidence="9">
    <location>
        <begin position="44"/>
        <end position="53"/>
    </location>
</feature>
<evidence type="ECO:0000256" key="10">
    <source>
        <dbReference type="SAM" id="Phobius"/>
    </source>
</evidence>
<accession>A0AAV0ARD1</accession>
<keyword evidence="13" id="KW-1185">Reference proteome</keyword>
<evidence type="ECO:0000256" key="6">
    <source>
        <dbReference type="ARBA" id="ARBA00023121"/>
    </source>
</evidence>
<organism evidence="12 13">
    <name type="scientific">Phakopsora pachyrhizi</name>
    <name type="common">Asian soybean rust disease fungus</name>
    <dbReference type="NCBI Taxonomy" id="170000"/>
    <lineage>
        <taxon>Eukaryota</taxon>
        <taxon>Fungi</taxon>
        <taxon>Dikarya</taxon>
        <taxon>Basidiomycota</taxon>
        <taxon>Pucciniomycotina</taxon>
        <taxon>Pucciniomycetes</taxon>
        <taxon>Pucciniales</taxon>
        <taxon>Phakopsoraceae</taxon>
        <taxon>Phakopsora</taxon>
    </lineage>
</organism>
<keyword evidence="3 8" id="KW-0256">Endoplasmic reticulum</keyword>